<keyword evidence="1" id="KW-0808">Transferase</keyword>
<dbReference type="EMBL" id="CP063849">
    <property type="protein sequence ID" value="QOY89562.1"/>
    <property type="molecule type" value="Genomic_DNA"/>
</dbReference>
<evidence type="ECO:0000259" key="6">
    <source>
        <dbReference type="PROSITE" id="PS50011"/>
    </source>
</evidence>
<dbReference type="SUPFAM" id="SSF48452">
    <property type="entry name" value="TPR-like"/>
    <property type="match status" value="1"/>
</dbReference>
<dbReference type="KEGG" id="pfer:IRI77_06305"/>
<feature type="binding site" evidence="5">
    <location>
        <position position="53"/>
    </location>
    <ligand>
        <name>ATP</name>
        <dbReference type="ChEBI" id="CHEBI:30616"/>
    </ligand>
</feature>
<dbReference type="Gene3D" id="1.10.510.10">
    <property type="entry name" value="Transferase(Phosphotransferase) domain 1"/>
    <property type="match status" value="1"/>
</dbReference>
<evidence type="ECO:0000256" key="1">
    <source>
        <dbReference type="ARBA" id="ARBA00022679"/>
    </source>
</evidence>
<sequence>MPTQLSNESLLFTARGAFPKVPGYRMLALLGRGAMGVVYAAVRAESGHLVAIKLLRSDIASTANLARIDRERRILEQLNHAHIARILDSGETPDGSAYLAIEYIEGPTIADYCEEHALDTRGRVRLLQEVCRVVAAAHDRAMIHGDLKPGNILVDLDGHPKLLDFGIARLLTGGEEPLAETGGGPLTPASDVYSLGAILSELTGGADAVLDAIIRHAMAKMPEDRYQNARALADDLAAYLSGRPLSIDTRPQRLRWQAIVVALGLALLPTLMVHVSNSPAVPSEAERASLAARHLWSQLSQPELRRAESWFRKSVETNPHSATAHAGLADALSFKGEFDRVNPSAAFSEARTQARRAIELDDRLPLAHAVLGSVLFASDRKWTYAEAEFQQALKLDAKCVRAMQGYASMLMRLGRLGEAGALMKRARLLDPASPILALQEAQVPFYGRRFEVARDLLRGVLARDPSCSLAHYYLALCYRFLGQPGAAEAEMRMARLSEQEMSAEVAWIRGRSAAREQLQRLLDADQGNPNIVFVAIELGKNDIAFELLEKAIRQRVTLMLGVKVDPRYDGLRSDPRYEGLLRQAGLANLP</sequence>
<keyword evidence="4 5" id="KW-0067">ATP-binding</keyword>
<dbReference type="PROSITE" id="PS50011">
    <property type="entry name" value="PROTEIN_KINASE_DOM"/>
    <property type="match status" value="1"/>
</dbReference>
<dbReference type="GO" id="GO:0004674">
    <property type="term" value="F:protein serine/threonine kinase activity"/>
    <property type="evidence" value="ECO:0007669"/>
    <property type="project" value="TreeGrafter"/>
</dbReference>
<evidence type="ECO:0000313" key="7">
    <source>
        <dbReference type="EMBL" id="QOY89562.1"/>
    </source>
</evidence>
<dbReference type="InterPro" id="IPR017441">
    <property type="entry name" value="Protein_kinase_ATP_BS"/>
</dbReference>
<dbReference type="InterPro" id="IPR000719">
    <property type="entry name" value="Prot_kinase_dom"/>
</dbReference>
<dbReference type="CDD" id="cd14014">
    <property type="entry name" value="STKc_PknB_like"/>
    <property type="match status" value="1"/>
</dbReference>
<dbReference type="PANTHER" id="PTHR43289:SF34">
    <property type="entry name" value="SERINE_THREONINE-PROTEIN KINASE YBDM-RELATED"/>
    <property type="match status" value="1"/>
</dbReference>
<dbReference type="RefSeq" id="WP_194451224.1">
    <property type="nucleotide sequence ID" value="NZ_CP063849.1"/>
</dbReference>
<dbReference type="PROSITE" id="PS00107">
    <property type="entry name" value="PROTEIN_KINASE_ATP"/>
    <property type="match status" value="1"/>
</dbReference>
<dbReference type="PROSITE" id="PS00108">
    <property type="entry name" value="PROTEIN_KINASE_ST"/>
    <property type="match status" value="1"/>
</dbReference>
<evidence type="ECO:0000256" key="5">
    <source>
        <dbReference type="PROSITE-ProRule" id="PRU10141"/>
    </source>
</evidence>
<dbReference type="InterPro" id="IPR011990">
    <property type="entry name" value="TPR-like_helical_dom_sf"/>
</dbReference>
<accession>A0A7S7NTM5</accession>
<evidence type="ECO:0000256" key="4">
    <source>
        <dbReference type="ARBA" id="ARBA00022840"/>
    </source>
</evidence>
<dbReference type="Proteomes" id="UP000593892">
    <property type="component" value="Chromosome"/>
</dbReference>
<dbReference type="PANTHER" id="PTHR43289">
    <property type="entry name" value="MITOGEN-ACTIVATED PROTEIN KINASE KINASE KINASE 20-RELATED"/>
    <property type="match status" value="1"/>
</dbReference>
<gene>
    <name evidence="7" type="ORF">IRI77_06305</name>
</gene>
<proteinExistence type="predicted"/>
<evidence type="ECO:0000256" key="3">
    <source>
        <dbReference type="ARBA" id="ARBA00022777"/>
    </source>
</evidence>
<feature type="domain" description="Protein kinase" evidence="6">
    <location>
        <begin position="24"/>
        <end position="297"/>
    </location>
</feature>
<dbReference type="Gene3D" id="1.25.40.10">
    <property type="entry name" value="Tetratricopeptide repeat domain"/>
    <property type="match status" value="2"/>
</dbReference>
<dbReference type="InterPro" id="IPR011009">
    <property type="entry name" value="Kinase-like_dom_sf"/>
</dbReference>
<reference evidence="7 8" key="1">
    <citation type="submission" date="2020-10" db="EMBL/GenBank/DDBJ databases">
        <title>Complete genome sequence of Paludibaculum fermentans P105T, a facultatively anaerobic acidobacterium capable of dissimilatory Fe(III) reduction.</title>
        <authorList>
            <person name="Dedysh S.N."/>
            <person name="Beletsky A.V."/>
            <person name="Kulichevskaya I.S."/>
            <person name="Mardanov A.V."/>
            <person name="Ravin N.V."/>
        </authorList>
    </citation>
    <scope>NUCLEOTIDE SEQUENCE [LARGE SCALE GENOMIC DNA]</scope>
    <source>
        <strain evidence="7 8">P105</strain>
    </source>
</reference>
<dbReference type="Pfam" id="PF00069">
    <property type="entry name" value="Pkinase"/>
    <property type="match status" value="1"/>
</dbReference>
<dbReference type="AlphaFoldDB" id="A0A7S7NTM5"/>
<dbReference type="Pfam" id="PF13432">
    <property type="entry name" value="TPR_16"/>
    <property type="match status" value="2"/>
</dbReference>
<dbReference type="GO" id="GO:0005524">
    <property type="term" value="F:ATP binding"/>
    <property type="evidence" value="ECO:0007669"/>
    <property type="project" value="UniProtKB-UniRule"/>
</dbReference>
<keyword evidence="3 7" id="KW-0418">Kinase</keyword>
<name>A0A7S7NTM5_PALFE</name>
<protein>
    <submittedName>
        <fullName evidence="7">Protein kinase</fullName>
    </submittedName>
</protein>
<evidence type="ECO:0000256" key="2">
    <source>
        <dbReference type="ARBA" id="ARBA00022741"/>
    </source>
</evidence>
<dbReference type="InterPro" id="IPR008271">
    <property type="entry name" value="Ser/Thr_kinase_AS"/>
</dbReference>
<keyword evidence="2 5" id="KW-0547">Nucleotide-binding</keyword>
<dbReference type="Gene3D" id="3.30.200.20">
    <property type="entry name" value="Phosphorylase Kinase, domain 1"/>
    <property type="match status" value="1"/>
</dbReference>
<keyword evidence="8" id="KW-1185">Reference proteome</keyword>
<dbReference type="SMART" id="SM00220">
    <property type="entry name" value="S_TKc"/>
    <property type="match status" value="1"/>
</dbReference>
<evidence type="ECO:0000313" key="8">
    <source>
        <dbReference type="Proteomes" id="UP000593892"/>
    </source>
</evidence>
<organism evidence="7 8">
    <name type="scientific">Paludibaculum fermentans</name>
    <dbReference type="NCBI Taxonomy" id="1473598"/>
    <lineage>
        <taxon>Bacteria</taxon>
        <taxon>Pseudomonadati</taxon>
        <taxon>Acidobacteriota</taxon>
        <taxon>Terriglobia</taxon>
        <taxon>Bryobacterales</taxon>
        <taxon>Bryobacteraceae</taxon>
        <taxon>Paludibaculum</taxon>
    </lineage>
</organism>
<dbReference type="SUPFAM" id="SSF56112">
    <property type="entry name" value="Protein kinase-like (PK-like)"/>
    <property type="match status" value="1"/>
</dbReference>